<gene>
    <name evidence="3" type="ORF">F8O05_13075</name>
</gene>
<organism evidence="3 4">
    <name type="scientific">Gulosibacter chungangensis</name>
    <dbReference type="NCBI Taxonomy" id="979746"/>
    <lineage>
        <taxon>Bacteria</taxon>
        <taxon>Bacillati</taxon>
        <taxon>Actinomycetota</taxon>
        <taxon>Actinomycetes</taxon>
        <taxon>Micrococcales</taxon>
        <taxon>Microbacteriaceae</taxon>
        <taxon>Gulosibacter</taxon>
    </lineage>
</organism>
<comment type="caution">
    <text evidence="3">The sequence shown here is derived from an EMBL/GenBank/DDBJ whole genome shotgun (WGS) entry which is preliminary data.</text>
</comment>
<protein>
    <submittedName>
        <fullName evidence="3">Tyrosine-protein phosphatase</fullName>
    </submittedName>
</protein>
<evidence type="ECO:0000256" key="1">
    <source>
        <dbReference type="SAM" id="MobiDB-lite"/>
    </source>
</evidence>
<dbReference type="Pfam" id="PF13350">
    <property type="entry name" value="Y_phosphatase3"/>
    <property type="match status" value="1"/>
</dbReference>
<name>A0A7J5B7Q6_9MICO</name>
<dbReference type="AlphaFoldDB" id="A0A7J5B7Q6"/>
<dbReference type="GO" id="GO:0004721">
    <property type="term" value="F:phosphoprotein phosphatase activity"/>
    <property type="evidence" value="ECO:0007669"/>
    <property type="project" value="InterPro"/>
</dbReference>
<dbReference type="Gene3D" id="3.90.190.10">
    <property type="entry name" value="Protein tyrosine phosphatase superfamily"/>
    <property type="match status" value="1"/>
</dbReference>
<dbReference type="EMBL" id="WBKB01000010">
    <property type="protein sequence ID" value="KAB1641160.1"/>
    <property type="molecule type" value="Genomic_DNA"/>
</dbReference>
<evidence type="ECO:0000259" key="2">
    <source>
        <dbReference type="PROSITE" id="PS50056"/>
    </source>
</evidence>
<evidence type="ECO:0000313" key="4">
    <source>
        <dbReference type="Proteomes" id="UP000433493"/>
    </source>
</evidence>
<keyword evidence="4" id="KW-1185">Reference proteome</keyword>
<dbReference type="InterPro" id="IPR000387">
    <property type="entry name" value="Tyr_Pase_dom"/>
</dbReference>
<dbReference type="SUPFAM" id="SSF52799">
    <property type="entry name" value="(Phosphotyrosine protein) phosphatases II"/>
    <property type="match status" value="1"/>
</dbReference>
<evidence type="ECO:0000313" key="3">
    <source>
        <dbReference type="EMBL" id="KAB1641160.1"/>
    </source>
</evidence>
<dbReference type="InterPro" id="IPR026893">
    <property type="entry name" value="Tyr/Ser_Pase_IphP-type"/>
</dbReference>
<proteinExistence type="predicted"/>
<dbReference type="PROSITE" id="PS50056">
    <property type="entry name" value="TYR_PHOSPHATASE_2"/>
    <property type="match status" value="1"/>
</dbReference>
<dbReference type="Proteomes" id="UP000433493">
    <property type="component" value="Unassembled WGS sequence"/>
</dbReference>
<reference evidence="3 4" key="1">
    <citation type="submission" date="2019-09" db="EMBL/GenBank/DDBJ databases">
        <title>Phylogeny of genus Pseudoclavibacter and closely related genus.</title>
        <authorList>
            <person name="Li Y."/>
        </authorList>
    </citation>
    <scope>NUCLEOTIDE SEQUENCE [LARGE SCALE GENOMIC DNA]</scope>
    <source>
        <strain evidence="3 4">KCTC 13959</strain>
    </source>
</reference>
<feature type="region of interest" description="Disordered" evidence="1">
    <location>
        <begin position="1"/>
        <end position="21"/>
    </location>
</feature>
<dbReference type="InterPro" id="IPR029021">
    <property type="entry name" value="Prot-tyrosine_phosphatase-like"/>
</dbReference>
<sequence>MEMFWGAQAAEATEAATDRAERDAVVGPTEREFTWAGSFNARDLGGIQVAGGVVRPNVLFRSGKPEAWEAAGFAQAAAAGVHRIIDLRDPAEPGGVPELSEGSGIDYYFSPIEDPQSPAFKSRFQPYMNHTSGYLDFLGMFGDRVARTVGTVLDAGPGTLICCSAGRDRTGLLTSVILLALGADTAHLQQQDELAVRVINERHRGLTHPYESWQPPEIVDEMVASRRQALEKFVAAFNAQSFLTEQGVSERAVAEAREWLVLS</sequence>
<accession>A0A7J5B7Q6</accession>
<dbReference type="OrthoDB" id="1188001at2"/>
<feature type="domain" description="Tyrosine specific protein phosphatases" evidence="2">
    <location>
        <begin position="135"/>
        <end position="214"/>
    </location>
</feature>